<organism evidence="1 2">
    <name type="scientific">Trematosphaeria pertusa</name>
    <dbReference type="NCBI Taxonomy" id="390896"/>
    <lineage>
        <taxon>Eukaryota</taxon>
        <taxon>Fungi</taxon>
        <taxon>Dikarya</taxon>
        <taxon>Ascomycota</taxon>
        <taxon>Pezizomycotina</taxon>
        <taxon>Dothideomycetes</taxon>
        <taxon>Pleosporomycetidae</taxon>
        <taxon>Pleosporales</taxon>
        <taxon>Massarineae</taxon>
        <taxon>Trematosphaeriaceae</taxon>
        <taxon>Trematosphaeria</taxon>
    </lineage>
</organism>
<dbReference type="RefSeq" id="XP_033679914.1">
    <property type="nucleotide sequence ID" value="XM_033836449.1"/>
</dbReference>
<dbReference type="EMBL" id="ML987202">
    <property type="protein sequence ID" value="KAF2244910.1"/>
    <property type="molecule type" value="Genomic_DNA"/>
</dbReference>
<evidence type="ECO:0000313" key="1">
    <source>
        <dbReference type="EMBL" id="KAF2244910.1"/>
    </source>
</evidence>
<reference evidence="1" key="1">
    <citation type="journal article" date="2020" name="Stud. Mycol.">
        <title>101 Dothideomycetes genomes: a test case for predicting lifestyles and emergence of pathogens.</title>
        <authorList>
            <person name="Haridas S."/>
            <person name="Albert R."/>
            <person name="Binder M."/>
            <person name="Bloem J."/>
            <person name="Labutti K."/>
            <person name="Salamov A."/>
            <person name="Andreopoulos B."/>
            <person name="Baker S."/>
            <person name="Barry K."/>
            <person name="Bills G."/>
            <person name="Bluhm B."/>
            <person name="Cannon C."/>
            <person name="Castanera R."/>
            <person name="Culley D."/>
            <person name="Daum C."/>
            <person name="Ezra D."/>
            <person name="Gonzalez J."/>
            <person name="Henrissat B."/>
            <person name="Kuo A."/>
            <person name="Liang C."/>
            <person name="Lipzen A."/>
            <person name="Lutzoni F."/>
            <person name="Magnuson J."/>
            <person name="Mondo S."/>
            <person name="Nolan M."/>
            <person name="Ohm R."/>
            <person name="Pangilinan J."/>
            <person name="Park H.-J."/>
            <person name="Ramirez L."/>
            <person name="Alfaro M."/>
            <person name="Sun H."/>
            <person name="Tritt A."/>
            <person name="Yoshinaga Y."/>
            <person name="Zwiers L.-H."/>
            <person name="Turgeon B."/>
            <person name="Goodwin S."/>
            <person name="Spatafora J."/>
            <person name="Crous P."/>
            <person name="Grigoriev I."/>
        </authorList>
    </citation>
    <scope>NUCLEOTIDE SEQUENCE</scope>
    <source>
        <strain evidence="1">CBS 122368</strain>
    </source>
</reference>
<dbReference type="Proteomes" id="UP000800094">
    <property type="component" value="Unassembled WGS sequence"/>
</dbReference>
<accession>A0A6A6I5R6</accession>
<name>A0A6A6I5R6_9PLEO</name>
<dbReference type="GeneID" id="54589779"/>
<sequence>MNNDLYPVITVWIRRSPRKTISKASIQHFLDTASGLSCPRLRTSSLLRFSRPQPLFVLSVFASGYGSAFAYPQYYPRRWNTWRVGDWRFAFPVRAFYDA</sequence>
<gene>
    <name evidence="1" type="ORF">BU26DRAFT_89101</name>
</gene>
<keyword evidence="2" id="KW-1185">Reference proteome</keyword>
<protein>
    <submittedName>
        <fullName evidence="1">Uncharacterized protein</fullName>
    </submittedName>
</protein>
<dbReference type="AlphaFoldDB" id="A0A6A6I5R6"/>
<evidence type="ECO:0000313" key="2">
    <source>
        <dbReference type="Proteomes" id="UP000800094"/>
    </source>
</evidence>
<proteinExistence type="predicted"/>